<dbReference type="Gene3D" id="3.30.200.20">
    <property type="entry name" value="Phosphorylase Kinase, domain 1"/>
    <property type="match status" value="1"/>
</dbReference>
<feature type="domain" description="Protein kinase" evidence="7">
    <location>
        <begin position="213"/>
        <end position="469"/>
    </location>
</feature>
<dbReference type="PANTHER" id="PTHR43289">
    <property type="entry name" value="MITOGEN-ACTIVATED PROTEIN KINASE KINASE KINASE 20-RELATED"/>
    <property type="match status" value="1"/>
</dbReference>
<keyword evidence="6" id="KW-0067">ATP-binding</keyword>
<keyword evidence="4" id="KW-0547">Nucleotide-binding</keyword>
<evidence type="ECO:0000313" key="9">
    <source>
        <dbReference type="Proteomes" id="UP001602119"/>
    </source>
</evidence>
<gene>
    <name evidence="8" type="primary">lanL</name>
    <name evidence="8" type="ORF">ACFY05_12730</name>
</gene>
<reference evidence="8 9" key="1">
    <citation type="submission" date="2024-10" db="EMBL/GenBank/DDBJ databases">
        <title>The Natural Products Discovery Center: Release of the First 8490 Sequenced Strains for Exploring Actinobacteria Biosynthetic Diversity.</title>
        <authorList>
            <person name="Kalkreuter E."/>
            <person name="Kautsar S.A."/>
            <person name="Yang D."/>
            <person name="Bader C.D."/>
            <person name="Teijaro C.N."/>
            <person name="Fluegel L."/>
            <person name="Davis C.M."/>
            <person name="Simpson J.R."/>
            <person name="Lauterbach L."/>
            <person name="Steele A.D."/>
            <person name="Gui C."/>
            <person name="Meng S."/>
            <person name="Li G."/>
            <person name="Viehrig K."/>
            <person name="Ye F."/>
            <person name="Su P."/>
            <person name="Kiefer A.F."/>
            <person name="Nichols A."/>
            <person name="Cepeda A.J."/>
            <person name="Yan W."/>
            <person name="Fan B."/>
            <person name="Jiang Y."/>
            <person name="Adhikari A."/>
            <person name="Zheng C.-J."/>
            <person name="Schuster L."/>
            <person name="Cowan T.M."/>
            <person name="Smanski M.J."/>
            <person name="Chevrette M.G."/>
            <person name="De Carvalho L.P.S."/>
            <person name="Shen B."/>
        </authorList>
    </citation>
    <scope>NUCLEOTIDE SEQUENCE [LARGE SCALE GENOMIC DNA]</scope>
    <source>
        <strain evidence="8 9">NPDC001281</strain>
    </source>
</reference>
<dbReference type="Pfam" id="PF25816">
    <property type="entry name" value="RamC_N"/>
    <property type="match status" value="1"/>
</dbReference>
<dbReference type="NCBIfam" id="NF038150">
    <property type="entry name" value="lanthi_synth_IV"/>
    <property type="match status" value="1"/>
</dbReference>
<evidence type="ECO:0000256" key="4">
    <source>
        <dbReference type="ARBA" id="ARBA00022741"/>
    </source>
</evidence>
<evidence type="ECO:0000256" key="1">
    <source>
        <dbReference type="ARBA" id="ARBA00012513"/>
    </source>
</evidence>
<dbReference type="InterPro" id="IPR057929">
    <property type="entry name" value="RamC_N"/>
</dbReference>
<keyword evidence="2" id="KW-0723">Serine/threonine-protein kinase</keyword>
<evidence type="ECO:0000313" key="8">
    <source>
        <dbReference type="EMBL" id="MFF4773716.1"/>
    </source>
</evidence>
<keyword evidence="9" id="KW-1185">Reference proteome</keyword>
<dbReference type="Gene3D" id="1.50.10.20">
    <property type="match status" value="1"/>
</dbReference>
<dbReference type="InterPro" id="IPR058053">
    <property type="entry name" value="RamC_C"/>
</dbReference>
<dbReference type="InterPro" id="IPR007822">
    <property type="entry name" value="LANC-like"/>
</dbReference>
<dbReference type="RefSeq" id="WP_387342120.1">
    <property type="nucleotide sequence ID" value="NZ_JBIAXI010000006.1"/>
</dbReference>
<dbReference type="InterPro" id="IPR000719">
    <property type="entry name" value="Prot_kinase_dom"/>
</dbReference>
<organism evidence="8 9">
    <name type="scientific">Microtetraspora fusca</name>
    <dbReference type="NCBI Taxonomy" id="1997"/>
    <lineage>
        <taxon>Bacteria</taxon>
        <taxon>Bacillati</taxon>
        <taxon>Actinomycetota</taxon>
        <taxon>Actinomycetes</taxon>
        <taxon>Streptosporangiales</taxon>
        <taxon>Streptosporangiaceae</taxon>
        <taxon>Microtetraspora</taxon>
    </lineage>
</organism>
<accession>A0ABW6V322</accession>
<sequence>MKTRSGHPDLLRDIVTAEIVRAGGNGWSIGRDDFWCRVLPDGRPIPAQGWKLHLSATMLSAPVVLSCAARVLVEAECAFKFPIQLSEYWKLLEPHCARAQAGKFVTVYPRDDAESVRLAALLDEATHGLPGPVILSDRPYREGGIVYYRYGAFRGHRVLGNDGFYEVRLRTPDGGLLLDERRPTFSPPAFATCPFEAPPPRRSAGSVLLNDRFLVRTAVRHANRGGVYYAEDTKTGREVVIKEGRPHACADLRGVDAAGRIRAEHLRLRELAPSGVVPAVVDFFEQGGHAFLVEERLPGLTLQRWVDRHTGPLGETGFGLDAARVLPLVTRLLDLVRAVHDRDRRIGDLSPNNVMVLPDGELRLIDLEHAAAPGDVVLVGGTAGYLAPECADQAGRLAPAPEESADRYSLGALVYLLAVGAHLDPPVLARVAATAADNPTLALLRPLVEGLVAAEPERRWSLDACERFLAGLTPGDATPTGTSPAPRLLDRLVDDGIAHLIETMDASEGSPSPWPNVTDDIEADPCAISGGAPGILGVLTLALPAAPVEDAVAAVCRWLRRRLEDEDVWRPGLYFGRSGALWALHDAASAIGDAETAGFAARAALRLPADGPSPDVTHGLAGCGLAVLHLASRTGDPGLREHAVRIFDRLLGARAYLDGHPQWPTPESHDSGLAGTNHFGFAHGIAGIGTALLYASQALDRPDWMAAVDEIARTFAAYAEVDGDTAWWPTARDDPETARPRRPHWCSGSSGVGTFLVRHWAATGDPVSLVLSRKAAVAVHRTRRQSGPAACHGLPGDGEFLLDMAELTGEERYHRWALDLAGCLELTAVERTGRLLVPDNRGDIVPTYLGGTAGTLAFLLRLRHRHERMWLPGTPRLAAPDPGRR</sequence>
<comment type="caution">
    <text evidence="8">The sequence shown here is derived from an EMBL/GenBank/DDBJ whole genome shotgun (WGS) entry which is preliminary data.</text>
</comment>
<dbReference type="PANTHER" id="PTHR43289:SF6">
    <property type="entry name" value="SERINE_THREONINE-PROTEIN KINASE NEKL-3"/>
    <property type="match status" value="1"/>
</dbReference>
<dbReference type="InterPro" id="IPR011009">
    <property type="entry name" value="Kinase-like_dom_sf"/>
</dbReference>
<dbReference type="Pfam" id="PF00069">
    <property type="entry name" value="Pkinase"/>
    <property type="match status" value="1"/>
</dbReference>
<keyword evidence="5" id="KW-0418">Kinase</keyword>
<dbReference type="CDD" id="cd04791">
    <property type="entry name" value="LanC_SerThrkinase"/>
    <property type="match status" value="1"/>
</dbReference>
<dbReference type="SUPFAM" id="SSF158745">
    <property type="entry name" value="LanC-like"/>
    <property type="match status" value="1"/>
</dbReference>
<dbReference type="Proteomes" id="UP001602119">
    <property type="component" value="Unassembled WGS sequence"/>
</dbReference>
<evidence type="ECO:0000256" key="6">
    <source>
        <dbReference type="ARBA" id="ARBA00022840"/>
    </source>
</evidence>
<dbReference type="SMART" id="SM01260">
    <property type="entry name" value="LANC_like"/>
    <property type="match status" value="1"/>
</dbReference>
<dbReference type="EMBL" id="JBIAXI010000006">
    <property type="protein sequence ID" value="MFF4773716.1"/>
    <property type="molecule type" value="Genomic_DNA"/>
</dbReference>
<dbReference type="Gene3D" id="1.10.510.10">
    <property type="entry name" value="Transferase(Phosphotransferase) domain 1"/>
    <property type="match status" value="1"/>
</dbReference>
<evidence type="ECO:0000259" key="7">
    <source>
        <dbReference type="PROSITE" id="PS50011"/>
    </source>
</evidence>
<dbReference type="SUPFAM" id="SSF56112">
    <property type="entry name" value="Protein kinase-like (PK-like)"/>
    <property type="match status" value="1"/>
</dbReference>
<proteinExistence type="predicted"/>
<dbReference type="Pfam" id="PF05147">
    <property type="entry name" value="LANC_like"/>
    <property type="match status" value="1"/>
</dbReference>
<evidence type="ECO:0000256" key="3">
    <source>
        <dbReference type="ARBA" id="ARBA00022679"/>
    </source>
</evidence>
<protein>
    <recommendedName>
        <fullName evidence="1">non-specific serine/threonine protein kinase</fullName>
        <ecNumber evidence="1">2.7.11.1</ecNumber>
    </recommendedName>
</protein>
<evidence type="ECO:0000256" key="5">
    <source>
        <dbReference type="ARBA" id="ARBA00022777"/>
    </source>
</evidence>
<dbReference type="PRINTS" id="PR01950">
    <property type="entry name" value="LANCSUPER"/>
</dbReference>
<evidence type="ECO:0000256" key="2">
    <source>
        <dbReference type="ARBA" id="ARBA00022527"/>
    </source>
</evidence>
<dbReference type="PROSITE" id="PS50011">
    <property type="entry name" value="PROTEIN_KINASE_DOM"/>
    <property type="match status" value="1"/>
</dbReference>
<dbReference type="SMART" id="SM00220">
    <property type="entry name" value="S_TKc"/>
    <property type="match status" value="1"/>
</dbReference>
<name>A0ABW6V322_MICFU</name>
<dbReference type="EC" id="2.7.11.1" evidence="1"/>
<keyword evidence="3" id="KW-0808">Transferase</keyword>